<dbReference type="EMBL" id="WIXE01008030">
    <property type="protein sequence ID" value="KAK5979746.1"/>
    <property type="molecule type" value="Genomic_DNA"/>
</dbReference>
<feature type="signal peptide" evidence="1">
    <location>
        <begin position="1"/>
        <end position="35"/>
    </location>
</feature>
<keyword evidence="1" id="KW-0732">Signal</keyword>
<dbReference type="AlphaFoldDB" id="A0AAN8FH36"/>
<proteinExistence type="predicted"/>
<organism evidence="2 3">
    <name type="scientific">Trichostrongylus colubriformis</name>
    <name type="common">Black scour worm</name>
    <dbReference type="NCBI Taxonomy" id="6319"/>
    <lineage>
        <taxon>Eukaryota</taxon>
        <taxon>Metazoa</taxon>
        <taxon>Ecdysozoa</taxon>
        <taxon>Nematoda</taxon>
        <taxon>Chromadorea</taxon>
        <taxon>Rhabditida</taxon>
        <taxon>Rhabditina</taxon>
        <taxon>Rhabditomorpha</taxon>
        <taxon>Strongyloidea</taxon>
        <taxon>Trichostrongylidae</taxon>
        <taxon>Trichostrongylus</taxon>
    </lineage>
</organism>
<comment type="caution">
    <text evidence="2">The sequence shown here is derived from an EMBL/GenBank/DDBJ whole genome shotgun (WGS) entry which is preliminary data.</text>
</comment>
<evidence type="ECO:0000256" key="1">
    <source>
        <dbReference type="SAM" id="SignalP"/>
    </source>
</evidence>
<evidence type="ECO:0000313" key="3">
    <source>
        <dbReference type="Proteomes" id="UP001331761"/>
    </source>
</evidence>
<sequence>MKGRLWRISSRESEIKAWLLLLLFLFYSLQQEGSAKVKFENISETFVLIRNCQ</sequence>
<dbReference type="Proteomes" id="UP001331761">
    <property type="component" value="Unassembled WGS sequence"/>
</dbReference>
<protein>
    <submittedName>
        <fullName evidence="2">Uncharacterized protein</fullName>
    </submittedName>
</protein>
<feature type="chain" id="PRO_5042849785" evidence="1">
    <location>
        <begin position="36"/>
        <end position="53"/>
    </location>
</feature>
<gene>
    <name evidence="2" type="ORF">GCK32_007061</name>
</gene>
<keyword evidence="3" id="KW-1185">Reference proteome</keyword>
<reference evidence="2 3" key="1">
    <citation type="submission" date="2019-10" db="EMBL/GenBank/DDBJ databases">
        <title>Assembly and Annotation for the nematode Trichostrongylus colubriformis.</title>
        <authorList>
            <person name="Martin J."/>
        </authorList>
    </citation>
    <scope>NUCLEOTIDE SEQUENCE [LARGE SCALE GENOMIC DNA]</scope>
    <source>
        <strain evidence="2">G859</strain>
        <tissue evidence="2">Whole worm</tissue>
    </source>
</reference>
<accession>A0AAN8FH36</accession>
<evidence type="ECO:0000313" key="2">
    <source>
        <dbReference type="EMBL" id="KAK5979746.1"/>
    </source>
</evidence>
<name>A0AAN8FH36_TRICO</name>